<comment type="subcellular location">
    <subcellularLocation>
        <location evidence="1">Cell membrane</location>
        <topology evidence="1">Multi-pass membrane protein</topology>
    </subcellularLocation>
</comment>
<dbReference type="AlphaFoldDB" id="A0A3B0WHM9"/>
<reference evidence="8" key="1">
    <citation type="submission" date="2018-06" db="EMBL/GenBank/DDBJ databases">
        <authorList>
            <person name="Zhirakovskaya E."/>
        </authorList>
    </citation>
    <scope>NUCLEOTIDE SEQUENCE</scope>
</reference>
<evidence type="ECO:0000256" key="4">
    <source>
        <dbReference type="ARBA" id="ARBA00022692"/>
    </source>
</evidence>
<protein>
    <submittedName>
        <fullName evidence="8">ABC transporter, permease protein</fullName>
    </submittedName>
</protein>
<feature type="transmembrane region" description="Helical" evidence="7">
    <location>
        <begin position="436"/>
        <end position="456"/>
    </location>
</feature>
<evidence type="ECO:0000256" key="7">
    <source>
        <dbReference type="SAM" id="Phobius"/>
    </source>
</evidence>
<evidence type="ECO:0000256" key="6">
    <source>
        <dbReference type="ARBA" id="ARBA00023136"/>
    </source>
</evidence>
<name>A0A3B0WHM9_9ZZZZ</name>
<evidence type="ECO:0000256" key="5">
    <source>
        <dbReference type="ARBA" id="ARBA00022989"/>
    </source>
</evidence>
<accession>A0A3B0WHM9</accession>
<evidence type="ECO:0000256" key="3">
    <source>
        <dbReference type="ARBA" id="ARBA00022475"/>
    </source>
</evidence>
<feature type="transmembrane region" description="Helical" evidence="7">
    <location>
        <begin position="468"/>
        <end position="486"/>
    </location>
</feature>
<sequence length="502" mass="56989">MSVLPHNPYSRSRAVKASLVFIVVALFCFIFTDIAISTLHPWLEMGRFAYGMITPDFSGYRDIGSALLQTLAFAFIGVSLGAIGGFLLALIFEYRVVHVSCAVLRSVHELFWALIFLQFFGLHPFTGILAIAIPFSAICAKVYAEILEEADHSPYNALPANSGRVAGFFYARIPQVWQHFKTYTLYRLECGLRTSAILGFIGLPTLGFYLESFFKQGMYSQVAALLITFYLLIASMRWWLRPKLLIVYLIASVYLLMPDAVAIDLDNVKRFFTEDIVPYPIRVSDDSYTMLQGLSQWLYELFWEQAFDGIVQTLLLTQLALVLSGMLALLLFPLITRPFQGIFGRAVGHGFLVVLRSTPEYILAYIFLQLWGPSMLPAIIALMLHNGAIIGHLCGRYASELRLPDAPVKGFNLYAWELVPRIYPQFLAFLFYRWEIIFRETAILGMLGIYTLGFYVDSAFEEIRYDRAIFLIAITAIINIGIDSLSRRIRRYLRLKTIVQCG</sequence>
<evidence type="ECO:0000313" key="8">
    <source>
        <dbReference type="EMBL" id="VAW51990.1"/>
    </source>
</evidence>
<feature type="transmembrane region" description="Helical" evidence="7">
    <location>
        <begin position="245"/>
        <end position="263"/>
    </location>
</feature>
<proteinExistence type="predicted"/>
<dbReference type="PANTHER" id="PTHR30043">
    <property type="entry name" value="PHOSPHONATES TRANSPORT SYSTEM PERMEASE PROTEIN"/>
    <property type="match status" value="1"/>
</dbReference>
<feature type="transmembrane region" description="Helical" evidence="7">
    <location>
        <begin position="216"/>
        <end position="233"/>
    </location>
</feature>
<evidence type="ECO:0000256" key="2">
    <source>
        <dbReference type="ARBA" id="ARBA00022448"/>
    </source>
</evidence>
<gene>
    <name evidence="8" type="ORF">MNBD_GAMMA05-2039</name>
</gene>
<feature type="transmembrane region" description="Helical" evidence="7">
    <location>
        <begin position="310"/>
        <end position="335"/>
    </location>
</feature>
<keyword evidence="2" id="KW-0813">Transport</keyword>
<dbReference type="GO" id="GO:0005886">
    <property type="term" value="C:plasma membrane"/>
    <property type="evidence" value="ECO:0007669"/>
    <property type="project" value="UniProtKB-SubCell"/>
</dbReference>
<organism evidence="8">
    <name type="scientific">hydrothermal vent metagenome</name>
    <dbReference type="NCBI Taxonomy" id="652676"/>
    <lineage>
        <taxon>unclassified sequences</taxon>
        <taxon>metagenomes</taxon>
        <taxon>ecological metagenomes</taxon>
    </lineage>
</organism>
<evidence type="ECO:0000256" key="1">
    <source>
        <dbReference type="ARBA" id="ARBA00004651"/>
    </source>
</evidence>
<feature type="transmembrane region" description="Helical" evidence="7">
    <location>
        <begin position="111"/>
        <end position="133"/>
    </location>
</feature>
<dbReference type="SUPFAM" id="SSF161098">
    <property type="entry name" value="MetI-like"/>
    <property type="match status" value="2"/>
</dbReference>
<keyword evidence="3" id="KW-1003">Cell membrane</keyword>
<keyword evidence="4 7" id="KW-0812">Transmembrane</keyword>
<dbReference type="EMBL" id="UOFE01000023">
    <property type="protein sequence ID" value="VAW51990.1"/>
    <property type="molecule type" value="Genomic_DNA"/>
</dbReference>
<feature type="transmembrane region" description="Helical" evidence="7">
    <location>
        <begin position="64"/>
        <end position="91"/>
    </location>
</feature>
<keyword evidence="5 7" id="KW-1133">Transmembrane helix</keyword>
<dbReference type="PANTHER" id="PTHR30043:SF1">
    <property type="entry name" value="ABC TRANSPORT SYSTEM PERMEASE PROTEIN P69"/>
    <property type="match status" value="1"/>
</dbReference>
<feature type="transmembrane region" description="Helical" evidence="7">
    <location>
        <begin position="20"/>
        <end position="43"/>
    </location>
</feature>
<dbReference type="Gene3D" id="1.10.3720.10">
    <property type="entry name" value="MetI-like"/>
    <property type="match status" value="2"/>
</dbReference>
<keyword evidence="6 7" id="KW-0472">Membrane</keyword>
<dbReference type="InterPro" id="IPR035906">
    <property type="entry name" value="MetI-like_sf"/>
</dbReference>